<feature type="chain" id="PRO_5002216865" evidence="1">
    <location>
        <begin position="21"/>
        <end position="212"/>
    </location>
</feature>
<name>A0A0D0MNN7_PSEFL</name>
<feature type="signal peptide" evidence="1">
    <location>
        <begin position="1"/>
        <end position="20"/>
    </location>
</feature>
<evidence type="ECO:0000313" key="3">
    <source>
        <dbReference type="Proteomes" id="UP000032101"/>
    </source>
</evidence>
<sequence length="212" mass="22505">MSYFKATAVVIAFASLVGCATNRSEVDVTGPAPQAGTSAQGQQVYINALDERVFQIDPPSADIPSLKNDEEVNDTSVTHRAIGRKRNGFGKGLGDVVLPSGRTVSQMVGNAVATAYQQAGYQVVTTPTPSATAVNVHIIEYWSWFSPGAFTVAVNNKAHLKIETPGAAPLEVITTARDSMQMATDGDWKKINEQGLKTIVAETGKQLGKTKP</sequence>
<dbReference type="EMBL" id="JXNZ01000292">
    <property type="protein sequence ID" value="KIQ57020.1"/>
    <property type="molecule type" value="Genomic_DNA"/>
</dbReference>
<dbReference type="PROSITE" id="PS51257">
    <property type="entry name" value="PROKAR_LIPOPROTEIN"/>
    <property type="match status" value="1"/>
</dbReference>
<gene>
    <name evidence="2" type="ORF">RL74_23055</name>
</gene>
<dbReference type="Proteomes" id="UP000032101">
    <property type="component" value="Unassembled WGS sequence"/>
</dbReference>
<organism evidence="2 3">
    <name type="scientific">Pseudomonas fluorescens</name>
    <dbReference type="NCBI Taxonomy" id="294"/>
    <lineage>
        <taxon>Bacteria</taxon>
        <taxon>Pseudomonadati</taxon>
        <taxon>Pseudomonadota</taxon>
        <taxon>Gammaproteobacteria</taxon>
        <taxon>Pseudomonadales</taxon>
        <taxon>Pseudomonadaceae</taxon>
        <taxon>Pseudomonas</taxon>
    </lineage>
</organism>
<evidence type="ECO:0000313" key="2">
    <source>
        <dbReference type="EMBL" id="KIQ57020.1"/>
    </source>
</evidence>
<protein>
    <submittedName>
        <fullName evidence="2">Flagellar biosynthesis protein</fullName>
    </submittedName>
</protein>
<proteinExistence type="predicted"/>
<keyword evidence="2" id="KW-0969">Cilium</keyword>
<comment type="caution">
    <text evidence="2">The sequence shown here is derived from an EMBL/GenBank/DDBJ whole genome shotgun (WGS) entry which is preliminary data.</text>
</comment>
<evidence type="ECO:0000256" key="1">
    <source>
        <dbReference type="SAM" id="SignalP"/>
    </source>
</evidence>
<dbReference type="AlphaFoldDB" id="A0A0D0MNN7"/>
<dbReference type="PATRIC" id="fig|294.124.peg.4759"/>
<accession>A0A0D0MNN7</accession>
<keyword evidence="1" id="KW-0732">Signal</keyword>
<keyword evidence="2" id="KW-0966">Cell projection</keyword>
<keyword evidence="2" id="KW-0282">Flagellum</keyword>
<reference evidence="2 3" key="1">
    <citation type="submission" date="2015-01" db="EMBL/GenBank/DDBJ databases">
        <title>Draft Genome Sequence of the Biocontrol and Plant Growth-Promoting Rhizobacteria (PGPR) Pseudomonas fluorescens UM270.</title>
        <authorList>
            <person name="Hernandez-Salmeron J.E."/>
            <person name="Santoyo G."/>
            <person name="Moreno-Hagelsieb G."/>
            <person name="Hernandez-Leon R."/>
        </authorList>
    </citation>
    <scope>NUCLEOTIDE SEQUENCE [LARGE SCALE GENOMIC DNA]</scope>
    <source>
        <strain evidence="2 3">UM270</strain>
    </source>
</reference>
<dbReference type="OrthoDB" id="5523946at2"/>
<dbReference type="RefSeq" id="WP_042732106.1">
    <property type="nucleotide sequence ID" value="NZ_JXNZ01000292.1"/>
</dbReference>